<organism evidence="2 3">
    <name type="scientific">Candidatus Daviesbacteria bacterium GW2011_GWC2_40_12</name>
    <dbReference type="NCBI Taxonomy" id="1618431"/>
    <lineage>
        <taxon>Bacteria</taxon>
        <taxon>Candidatus Daviesiibacteriota</taxon>
    </lineage>
</organism>
<feature type="transmembrane region" description="Helical" evidence="1">
    <location>
        <begin position="76"/>
        <end position="98"/>
    </location>
</feature>
<name>A0A0G0TT44_9BACT</name>
<dbReference type="AlphaFoldDB" id="A0A0G0TT44"/>
<evidence type="ECO:0000313" key="2">
    <source>
        <dbReference type="EMBL" id="KKR41077.1"/>
    </source>
</evidence>
<keyword evidence="1" id="KW-0812">Transmembrane</keyword>
<comment type="caution">
    <text evidence="2">The sequence shown here is derived from an EMBL/GenBank/DDBJ whole genome shotgun (WGS) entry which is preliminary data.</text>
</comment>
<protein>
    <submittedName>
        <fullName evidence="2">Uncharacterized protein</fullName>
    </submittedName>
</protein>
<accession>A0A0G0TT44</accession>
<keyword evidence="1" id="KW-0472">Membrane</keyword>
<gene>
    <name evidence="2" type="ORF">UT77_C0016G0031</name>
</gene>
<keyword evidence="1" id="KW-1133">Transmembrane helix</keyword>
<feature type="transmembrane region" description="Helical" evidence="1">
    <location>
        <begin position="110"/>
        <end position="126"/>
    </location>
</feature>
<dbReference type="EMBL" id="LBYB01000016">
    <property type="protein sequence ID" value="KKR41077.1"/>
    <property type="molecule type" value="Genomic_DNA"/>
</dbReference>
<feature type="transmembrane region" description="Helical" evidence="1">
    <location>
        <begin position="7"/>
        <end position="29"/>
    </location>
</feature>
<evidence type="ECO:0000313" key="3">
    <source>
        <dbReference type="Proteomes" id="UP000034881"/>
    </source>
</evidence>
<reference evidence="2 3" key="1">
    <citation type="journal article" date="2015" name="Nature">
        <title>rRNA introns, odd ribosomes, and small enigmatic genomes across a large radiation of phyla.</title>
        <authorList>
            <person name="Brown C.T."/>
            <person name="Hug L.A."/>
            <person name="Thomas B.C."/>
            <person name="Sharon I."/>
            <person name="Castelle C.J."/>
            <person name="Singh A."/>
            <person name="Wilkins M.J."/>
            <person name="Williams K.H."/>
            <person name="Banfield J.F."/>
        </authorList>
    </citation>
    <scope>NUCLEOTIDE SEQUENCE [LARGE SCALE GENOMIC DNA]</scope>
</reference>
<proteinExistence type="predicted"/>
<evidence type="ECO:0000256" key="1">
    <source>
        <dbReference type="SAM" id="Phobius"/>
    </source>
</evidence>
<feature type="transmembrane region" description="Helical" evidence="1">
    <location>
        <begin position="41"/>
        <end position="64"/>
    </location>
</feature>
<dbReference type="Proteomes" id="UP000034881">
    <property type="component" value="Unassembled WGS sequence"/>
</dbReference>
<sequence>MLKYEKYLILINCLGSFVILLITTFPIKGVVSSGVTNKSDIYLFGLIVLTAVFLLVLSLVSLNLKIYKLASILSGIGGLFTLPFGILSLVAAASFWNYATNYQQIDKSKFYKVAVLAFLLGGFFIVKDNLFK</sequence>